<dbReference type="Proteomes" id="UP000785171">
    <property type="component" value="Unassembled WGS sequence"/>
</dbReference>
<protein>
    <recommendedName>
        <fullName evidence="7">Ig-like domain-containing protein</fullName>
    </recommendedName>
</protein>
<accession>A0A3R7G4J9</accession>
<dbReference type="GO" id="GO:0005930">
    <property type="term" value="C:axoneme"/>
    <property type="evidence" value="ECO:0007669"/>
    <property type="project" value="TreeGrafter"/>
</dbReference>
<dbReference type="InterPro" id="IPR013783">
    <property type="entry name" value="Ig-like_fold"/>
</dbReference>
<dbReference type="GO" id="GO:0003341">
    <property type="term" value="P:cilium movement"/>
    <property type="evidence" value="ECO:0007669"/>
    <property type="project" value="TreeGrafter"/>
</dbReference>
<dbReference type="EMBL" id="JPWV03000161">
    <property type="protein sequence ID" value="KAG2522691.1"/>
    <property type="molecule type" value="Genomic_DNA"/>
</dbReference>
<evidence type="ECO:0000313" key="3">
    <source>
        <dbReference type="EMBL" id="RLN26593.1"/>
    </source>
</evidence>
<gene>
    <name evidence="3" type="ORF">BBI17_005556</name>
    <name evidence="4" type="ORF">BBO99_00005427</name>
    <name evidence="1" type="ORF">JM16_005744</name>
    <name evidence="2" type="ORF">JM18_005413</name>
</gene>
<evidence type="ECO:0000313" key="5">
    <source>
        <dbReference type="Proteomes" id="UP000285624"/>
    </source>
</evidence>
<dbReference type="PANTHER" id="PTHR23053">
    <property type="entry name" value="DLEC1 DELETED IN LUNG AND ESOPHAGEAL CANCER 1"/>
    <property type="match status" value="1"/>
</dbReference>
<sequence>MKFFCYTEGNVDLSVRLVNEESGEYLVLDAHVTVSKAIDVDTLCFEAPSVGPERILYFKAPLGGSQTQTFTFTSYANAGAELLCSVQDSTSFSAPAVCKIDGSASWEGKSESIRVKFEPEAIGEFTDTLALVSNIVGEYKCTLHGLSVPPLPQGPYVFSTSKDIEFKNVFSSQKDFEVMVDNPRFILSTTSLSIPAKTTKTITVKVDPPTGGEKMVQGSETGKLFVSCPQLKEFPPWVYYLEAATT</sequence>
<dbReference type="EMBL" id="MAYM02001113">
    <property type="protein sequence ID" value="RLN26593.1"/>
    <property type="molecule type" value="Genomic_DNA"/>
</dbReference>
<keyword evidence="5" id="KW-1185">Reference proteome</keyword>
<evidence type="ECO:0008006" key="7">
    <source>
        <dbReference type="Google" id="ProtNLM"/>
    </source>
</evidence>
<proteinExistence type="predicted"/>
<evidence type="ECO:0000313" key="1">
    <source>
        <dbReference type="EMBL" id="KAG2522691.1"/>
    </source>
</evidence>
<dbReference type="InterPro" id="IPR033305">
    <property type="entry name" value="Hydin-like"/>
</dbReference>
<reference evidence="1" key="1">
    <citation type="journal article" date="2015" name="Genom Data">
        <title>Genome sequences of six Phytophthora species associated with forests in New Zealand.</title>
        <authorList>
            <person name="Studholme D.J."/>
            <person name="McDougal R.L."/>
            <person name="Sambles C."/>
            <person name="Hansen E."/>
            <person name="Hardy G."/>
            <person name="Grant M."/>
            <person name="Ganley R.J."/>
            <person name="Williams N.M."/>
        </authorList>
    </citation>
    <scope>NUCLEOTIDE SEQUENCE</scope>
    <source>
        <strain evidence="1">NZFS 2646</strain>
        <strain evidence="2">NZFS 3630</strain>
    </source>
</reference>
<dbReference type="AlphaFoldDB" id="A0A3R7G4J9"/>
<evidence type="ECO:0000313" key="2">
    <source>
        <dbReference type="EMBL" id="KAG2523418.1"/>
    </source>
</evidence>
<comment type="caution">
    <text evidence="3">The sequence shown here is derived from an EMBL/GenBank/DDBJ whole genome shotgun (WGS) entry which is preliminary data.</text>
</comment>
<dbReference type="PANTHER" id="PTHR23053:SF0">
    <property type="entry name" value="HYDROCEPHALUS-INDUCING PROTEIN HOMOLOG"/>
    <property type="match status" value="1"/>
</dbReference>
<evidence type="ECO:0000313" key="4">
    <source>
        <dbReference type="EMBL" id="RLN79242.1"/>
    </source>
</evidence>
<dbReference type="Gene3D" id="2.60.40.10">
    <property type="entry name" value="Immunoglobulins"/>
    <property type="match status" value="1"/>
</dbReference>
<reference evidence="1" key="3">
    <citation type="submission" date="2020-06" db="EMBL/GenBank/DDBJ databases">
        <authorList>
            <person name="Studholme D.J."/>
        </authorList>
    </citation>
    <scope>NUCLEOTIDE SEQUENCE</scope>
    <source>
        <strain evidence="1">NZFS 2646</strain>
        <strain evidence="2">NZFS 3630</strain>
    </source>
</reference>
<reference evidence="5 6" key="2">
    <citation type="submission" date="2018-07" db="EMBL/GenBank/DDBJ databases">
        <title>Genome sequencing of oomycete isolates from Chile give support for New Zealand origin for Phytophthora kernoviae and make available the first Nothophytophthora sp. genome.</title>
        <authorList>
            <person name="Studholme D.J."/>
            <person name="Sanfuentes E."/>
            <person name="Panda P."/>
            <person name="Hill R."/>
            <person name="Sambles C."/>
            <person name="Grant M."/>
            <person name="Williams N.M."/>
            <person name="Mcdougal R.L."/>
        </authorList>
    </citation>
    <scope>NUCLEOTIDE SEQUENCE [LARGE SCALE GENOMIC DNA]</scope>
    <source>
        <strain evidence="3">Chile2</strain>
        <strain evidence="4">Chile4</strain>
    </source>
</reference>
<evidence type="ECO:0000313" key="6">
    <source>
        <dbReference type="Proteomes" id="UP000285883"/>
    </source>
</evidence>
<dbReference type="Proteomes" id="UP000792063">
    <property type="component" value="Unassembled WGS sequence"/>
</dbReference>
<dbReference type="STRING" id="325452.A0A3R7G4J9"/>
<dbReference type="EMBL" id="MBDN02000155">
    <property type="protein sequence ID" value="RLN79242.1"/>
    <property type="molecule type" value="Genomic_DNA"/>
</dbReference>
<dbReference type="Proteomes" id="UP000285883">
    <property type="component" value="Unassembled WGS sequence"/>
</dbReference>
<dbReference type="GO" id="GO:1904158">
    <property type="term" value="P:axonemal central apparatus assembly"/>
    <property type="evidence" value="ECO:0007669"/>
    <property type="project" value="TreeGrafter"/>
</dbReference>
<dbReference type="EMBL" id="JPWU03000183">
    <property type="protein sequence ID" value="KAG2523418.1"/>
    <property type="molecule type" value="Genomic_DNA"/>
</dbReference>
<name>A0A3R7G4J9_9STRA</name>
<organism evidence="3 6">
    <name type="scientific">Phytophthora kernoviae</name>
    <dbReference type="NCBI Taxonomy" id="325452"/>
    <lineage>
        <taxon>Eukaryota</taxon>
        <taxon>Sar</taxon>
        <taxon>Stramenopiles</taxon>
        <taxon>Oomycota</taxon>
        <taxon>Peronosporomycetes</taxon>
        <taxon>Peronosporales</taxon>
        <taxon>Peronosporaceae</taxon>
        <taxon>Phytophthora</taxon>
    </lineage>
</organism>
<dbReference type="Proteomes" id="UP000285624">
    <property type="component" value="Unassembled WGS sequence"/>
</dbReference>